<reference evidence="1" key="1">
    <citation type="submission" date="2022-10" db="EMBL/GenBank/DDBJ databases">
        <title>The complete genomes of actinobacterial strains from the NBC collection.</title>
        <authorList>
            <person name="Joergensen T.S."/>
            <person name="Alvarez Arevalo M."/>
            <person name="Sterndorff E.B."/>
            <person name="Faurdal D."/>
            <person name="Vuksanovic O."/>
            <person name="Mourched A.-S."/>
            <person name="Charusanti P."/>
            <person name="Shaw S."/>
            <person name="Blin K."/>
            <person name="Weber T."/>
        </authorList>
    </citation>
    <scope>NUCLEOTIDE SEQUENCE</scope>
    <source>
        <strain evidence="1">NBC 00180</strain>
    </source>
</reference>
<organism evidence="1">
    <name type="scientific">Streptomyces sp. NBC_00180</name>
    <dbReference type="NCBI Taxonomy" id="2903632"/>
    <lineage>
        <taxon>Bacteria</taxon>
        <taxon>Bacillati</taxon>
        <taxon>Actinomycetota</taxon>
        <taxon>Actinomycetes</taxon>
        <taxon>Kitasatosporales</taxon>
        <taxon>Streptomycetaceae</taxon>
        <taxon>Streptomyces</taxon>
    </lineage>
</organism>
<dbReference type="AlphaFoldDB" id="A0AAU1ICG8"/>
<accession>A0AAU1ICG8</accession>
<gene>
    <name evidence="1" type="ORF">OG477_42325</name>
</gene>
<evidence type="ECO:0000313" key="1">
    <source>
        <dbReference type="EMBL" id="WTP92462.1"/>
    </source>
</evidence>
<proteinExistence type="predicted"/>
<dbReference type="EMBL" id="CP108140">
    <property type="protein sequence ID" value="WTP92462.1"/>
    <property type="molecule type" value="Genomic_DNA"/>
</dbReference>
<name>A0AAU1ICG8_9ACTN</name>
<protein>
    <submittedName>
        <fullName evidence="1">Uncharacterized protein</fullName>
    </submittedName>
</protein>
<sequence>MRVSLAMPWCMTPDFKNAFTRAAAQLVPAARGGGEWLNAAAYRRA</sequence>